<dbReference type="GO" id="GO:0008289">
    <property type="term" value="F:lipid binding"/>
    <property type="evidence" value="ECO:0007669"/>
    <property type="project" value="InterPro"/>
</dbReference>
<evidence type="ECO:0000256" key="1">
    <source>
        <dbReference type="ARBA" id="ARBA00009748"/>
    </source>
</evidence>
<evidence type="ECO:0000259" key="3">
    <source>
        <dbReference type="Pfam" id="PF00234"/>
    </source>
</evidence>
<dbReference type="InterPro" id="IPR016140">
    <property type="entry name" value="Bifunc_inhib/LTP/seed_store"/>
</dbReference>
<dbReference type="Proteomes" id="UP000197138">
    <property type="component" value="Unassembled WGS sequence"/>
</dbReference>
<evidence type="ECO:0000256" key="2">
    <source>
        <dbReference type="SAM" id="SignalP"/>
    </source>
</evidence>
<name>A0A218WIU6_PUNGR</name>
<dbReference type="PRINTS" id="PR00382">
    <property type="entry name" value="LIPIDTRNSFER"/>
</dbReference>
<accession>A0A218WIU6</accession>
<keyword evidence="2" id="KW-0732">Signal</keyword>
<reference evidence="6" key="1">
    <citation type="journal article" date="2017" name="Plant J.">
        <title>The pomegranate (Punica granatum L.) genome and the genomics of punicalagin biosynthesis.</title>
        <authorList>
            <person name="Qin G."/>
            <person name="Xu C."/>
            <person name="Ming R."/>
            <person name="Tang H."/>
            <person name="Guyot R."/>
            <person name="Kramer E.M."/>
            <person name="Hu Y."/>
            <person name="Yi X."/>
            <person name="Qi Y."/>
            <person name="Xu X."/>
            <person name="Gao Z."/>
            <person name="Pan H."/>
            <person name="Jian J."/>
            <person name="Tian Y."/>
            <person name="Yue Z."/>
            <person name="Xu Y."/>
        </authorList>
    </citation>
    <scope>NUCLEOTIDE SEQUENCE [LARGE SCALE GENOMIC DNA]</scope>
    <source>
        <strain evidence="6">cv. Dabenzi</strain>
    </source>
</reference>
<feature type="chain" id="PRO_5014071711" description="Bifunctional inhibitor/plant lipid transfer protein/seed storage helical domain-containing protein" evidence="2">
    <location>
        <begin position="25"/>
        <end position="133"/>
    </location>
</feature>
<comment type="caution">
    <text evidence="4">The sequence shown here is derived from an EMBL/GenBank/DDBJ whole genome shotgun (WGS) entry which is preliminary data.</text>
</comment>
<proteinExistence type="inferred from homology"/>
<dbReference type="EMBL" id="PGOL01000068">
    <property type="protein sequence ID" value="PKI77914.1"/>
    <property type="molecule type" value="Genomic_DNA"/>
</dbReference>
<evidence type="ECO:0000313" key="7">
    <source>
        <dbReference type="Proteomes" id="UP000233551"/>
    </source>
</evidence>
<protein>
    <recommendedName>
        <fullName evidence="3">Bifunctional inhibitor/plant lipid transfer protein/seed storage helical domain-containing protein</fullName>
    </recommendedName>
</protein>
<keyword evidence="7" id="KW-1185">Reference proteome</keyword>
<dbReference type="Gene3D" id="1.10.110.10">
    <property type="entry name" value="Plant lipid-transfer and hydrophobic proteins"/>
    <property type="match status" value="1"/>
</dbReference>
<dbReference type="InterPro" id="IPR036312">
    <property type="entry name" value="Bifun_inhib/LTP/seed_sf"/>
</dbReference>
<comment type="similarity">
    <text evidence="1">Belongs to the plant LTP family.</text>
</comment>
<dbReference type="SUPFAM" id="SSF47699">
    <property type="entry name" value="Bifunctional inhibitor/lipid-transfer protein/seed storage 2S albumin"/>
    <property type="match status" value="1"/>
</dbReference>
<dbReference type="STRING" id="22663.A0A218WIU6"/>
<dbReference type="CDD" id="cd01960">
    <property type="entry name" value="nsLTP1"/>
    <property type="match status" value="1"/>
</dbReference>
<organism evidence="4 6">
    <name type="scientific">Punica granatum</name>
    <name type="common">Pomegranate</name>
    <dbReference type="NCBI Taxonomy" id="22663"/>
    <lineage>
        <taxon>Eukaryota</taxon>
        <taxon>Viridiplantae</taxon>
        <taxon>Streptophyta</taxon>
        <taxon>Embryophyta</taxon>
        <taxon>Tracheophyta</taxon>
        <taxon>Spermatophyta</taxon>
        <taxon>Magnoliopsida</taxon>
        <taxon>eudicotyledons</taxon>
        <taxon>Gunneridae</taxon>
        <taxon>Pentapetalae</taxon>
        <taxon>rosids</taxon>
        <taxon>malvids</taxon>
        <taxon>Myrtales</taxon>
        <taxon>Lythraceae</taxon>
        <taxon>Punica</taxon>
    </lineage>
</organism>
<dbReference type="AlphaFoldDB" id="A0A218WIU6"/>
<dbReference type="InterPro" id="IPR000528">
    <property type="entry name" value="Plant_nsLTP"/>
</dbReference>
<dbReference type="Proteomes" id="UP000233551">
    <property type="component" value="Unassembled WGS sequence"/>
</dbReference>
<evidence type="ECO:0000313" key="4">
    <source>
        <dbReference type="EMBL" id="OWM72161.1"/>
    </source>
</evidence>
<dbReference type="EMBL" id="MTKT01004293">
    <property type="protein sequence ID" value="OWM72161.1"/>
    <property type="molecule type" value="Genomic_DNA"/>
</dbReference>
<dbReference type="PANTHER" id="PTHR33076">
    <property type="entry name" value="NON-SPECIFIC LIPID-TRANSFER PROTEIN 2-RELATED"/>
    <property type="match status" value="1"/>
</dbReference>
<reference evidence="5 7" key="3">
    <citation type="submission" date="2017-11" db="EMBL/GenBank/DDBJ databases">
        <title>De-novo sequencing of pomegranate (Punica granatum L.) genome.</title>
        <authorList>
            <person name="Akparov Z."/>
            <person name="Amiraslanov A."/>
            <person name="Hajiyeva S."/>
            <person name="Abbasov M."/>
            <person name="Kaur K."/>
            <person name="Hamwieh A."/>
            <person name="Solovyev V."/>
            <person name="Salamov A."/>
            <person name="Braich B."/>
            <person name="Kosarev P."/>
            <person name="Mahmoud A."/>
            <person name="Hajiyev E."/>
            <person name="Babayeva S."/>
            <person name="Izzatullayeva V."/>
            <person name="Mammadov A."/>
            <person name="Mammadov A."/>
            <person name="Sharifova S."/>
            <person name="Ojaghi J."/>
            <person name="Eynullazada K."/>
            <person name="Bayramov B."/>
            <person name="Abdulazimova A."/>
            <person name="Shahmuradov I."/>
        </authorList>
    </citation>
    <scope>NUCLEOTIDE SEQUENCE [LARGE SCALE GENOMIC DNA]</scope>
    <source>
        <strain evidence="5">AG2017</strain>
        <strain evidence="7">cv. AG2017</strain>
        <tissue evidence="5">Leaf</tissue>
    </source>
</reference>
<gene>
    <name evidence="4" type="ORF">CDL15_Pgr018044</name>
    <name evidence="5" type="ORF">CRG98_001706</name>
</gene>
<feature type="domain" description="Bifunctional inhibitor/plant lipid transfer protein/seed storage helical" evidence="3">
    <location>
        <begin position="30"/>
        <end position="108"/>
    </location>
</feature>
<evidence type="ECO:0000313" key="6">
    <source>
        <dbReference type="Proteomes" id="UP000197138"/>
    </source>
</evidence>
<reference evidence="4" key="2">
    <citation type="submission" date="2017-06" db="EMBL/GenBank/DDBJ databases">
        <title>The pomegranate genome and the genomics of punicalagin biosynthesis.</title>
        <authorList>
            <person name="Xu C."/>
        </authorList>
    </citation>
    <scope>NUCLEOTIDE SEQUENCE [LARGE SCALE GENOMIC DNA]</scope>
    <source>
        <tissue evidence="4">Fresh leaf</tissue>
    </source>
</reference>
<evidence type="ECO:0000313" key="5">
    <source>
        <dbReference type="EMBL" id="PKI77914.1"/>
    </source>
</evidence>
<sequence length="133" mass="14306">MAPAASLSAVAAVLLLFSWPLLLAAEQPSCQLVISQLGPCLPYVLRSVRMPPDMCCNGVLFLGSRYSQDHEARQAICECVQHSISPVLPIDFDLVNTLPIACGINVHLPKLSFSVDCSQSVHHSLSLTHSLPS</sequence>
<dbReference type="Pfam" id="PF00234">
    <property type="entry name" value="Tryp_alpha_amyl"/>
    <property type="match status" value="1"/>
</dbReference>
<feature type="signal peptide" evidence="2">
    <location>
        <begin position="1"/>
        <end position="24"/>
    </location>
</feature>
<dbReference type="GO" id="GO:0006869">
    <property type="term" value="P:lipid transport"/>
    <property type="evidence" value="ECO:0007669"/>
    <property type="project" value="InterPro"/>
</dbReference>